<keyword evidence="5" id="KW-0779">Telomere</keyword>
<feature type="domain" description="Protection of telomeres protein 1 ssDNA-binding" evidence="9">
    <location>
        <begin position="18"/>
        <end position="111"/>
    </location>
</feature>
<protein>
    <recommendedName>
        <fullName evidence="9">Protection of telomeres protein 1 ssDNA-binding domain-containing protein</fullName>
    </recommendedName>
</protein>
<evidence type="ECO:0000313" key="11">
    <source>
        <dbReference type="Proteomes" id="UP000242146"/>
    </source>
</evidence>
<comment type="subcellular location">
    <subcellularLocation>
        <location evidence="2">Chromosome</location>
        <location evidence="2">Telomere</location>
    </subcellularLocation>
    <subcellularLocation>
        <location evidence="1">Nucleus</location>
    </subcellularLocation>
</comment>
<dbReference type="GO" id="GO:0000781">
    <property type="term" value="C:chromosome, telomeric region"/>
    <property type="evidence" value="ECO:0007669"/>
    <property type="project" value="UniProtKB-SubCell"/>
</dbReference>
<evidence type="ECO:0000256" key="4">
    <source>
        <dbReference type="ARBA" id="ARBA00022454"/>
    </source>
</evidence>
<evidence type="ECO:0000256" key="6">
    <source>
        <dbReference type="ARBA" id="ARBA00023125"/>
    </source>
</evidence>
<dbReference type="EMBL" id="MCGT01000012">
    <property type="protein sequence ID" value="ORX54948.1"/>
    <property type="molecule type" value="Genomic_DNA"/>
</dbReference>
<comment type="similarity">
    <text evidence="3">Belongs to the telombin family.</text>
</comment>
<evidence type="ECO:0000256" key="7">
    <source>
        <dbReference type="ARBA" id="ARBA00023242"/>
    </source>
</evidence>
<keyword evidence="11" id="KW-1185">Reference proteome</keyword>
<evidence type="ECO:0000313" key="10">
    <source>
        <dbReference type="EMBL" id="ORX54948.1"/>
    </source>
</evidence>
<evidence type="ECO:0000256" key="3">
    <source>
        <dbReference type="ARBA" id="ARBA00008442"/>
    </source>
</evidence>
<feature type="region of interest" description="Disordered" evidence="8">
    <location>
        <begin position="102"/>
        <end position="121"/>
    </location>
</feature>
<evidence type="ECO:0000256" key="8">
    <source>
        <dbReference type="SAM" id="MobiDB-lite"/>
    </source>
</evidence>
<evidence type="ECO:0000259" key="9">
    <source>
        <dbReference type="Pfam" id="PF16686"/>
    </source>
</evidence>
<accession>A0A1X2GIT4</accession>
<dbReference type="InterPro" id="IPR032042">
    <property type="entry name" value="POT1PC"/>
</dbReference>
<keyword evidence="6" id="KW-0238">DNA-binding</keyword>
<keyword evidence="7" id="KW-0539">Nucleus</keyword>
<dbReference type="Gene3D" id="2.40.50.140">
    <property type="entry name" value="Nucleic acid-binding proteins"/>
    <property type="match status" value="1"/>
</dbReference>
<comment type="caution">
    <text evidence="10">The sequence shown here is derived from an EMBL/GenBank/DDBJ whole genome shotgun (WGS) entry which is preliminary data.</text>
</comment>
<dbReference type="OrthoDB" id="2186770at2759"/>
<dbReference type="Proteomes" id="UP000242146">
    <property type="component" value="Unassembled WGS sequence"/>
</dbReference>
<proteinExistence type="inferred from homology"/>
<dbReference type="InterPro" id="IPR012340">
    <property type="entry name" value="NA-bd_OB-fold"/>
</dbReference>
<dbReference type="GO" id="GO:0005634">
    <property type="term" value="C:nucleus"/>
    <property type="evidence" value="ECO:0007669"/>
    <property type="project" value="UniProtKB-SubCell"/>
</dbReference>
<dbReference type="GO" id="GO:0043047">
    <property type="term" value="F:single-stranded telomeric DNA binding"/>
    <property type="evidence" value="ECO:0007669"/>
    <property type="project" value="InterPro"/>
</dbReference>
<gene>
    <name evidence="10" type="ORF">DM01DRAFT_26244</name>
</gene>
<organism evidence="10 11">
    <name type="scientific">Hesseltinella vesiculosa</name>
    <dbReference type="NCBI Taxonomy" id="101127"/>
    <lineage>
        <taxon>Eukaryota</taxon>
        <taxon>Fungi</taxon>
        <taxon>Fungi incertae sedis</taxon>
        <taxon>Mucoromycota</taxon>
        <taxon>Mucoromycotina</taxon>
        <taxon>Mucoromycetes</taxon>
        <taxon>Mucorales</taxon>
        <taxon>Cunninghamellaceae</taxon>
        <taxon>Hesseltinella</taxon>
    </lineage>
</organism>
<dbReference type="Pfam" id="PF16686">
    <property type="entry name" value="POT1PC"/>
    <property type="match status" value="1"/>
</dbReference>
<keyword evidence="4" id="KW-0158">Chromosome</keyword>
<evidence type="ECO:0000256" key="2">
    <source>
        <dbReference type="ARBA" id="ARBA00004574"/>
    </source>
</evidence>
<sequence>MTDFTNNPHPIKELQSRNAEVPYQQCVWVSLYDENKDQCPDLEKYDYLSINNLQCKKHSRNDSLELVCRGDKANNSGFKSIKTTRYRASEPTAHWPNAIQDLNRRRQDHDKKKDPLNMPDKHHSATIAPVYSYISQEKRSMAISPLKEAITGKADREYRVYVNFIDYKQKDLMQCMVRYCNSCASSSPYTSTECRNCKNSIASAEIWYRFTFKFMDTKTGDKLIATNYSRPEQPLFKRIETKL</sequence>
<evidence type="ECO:0000256" key="5">
    <source>
        <dbReference type="ARBA" id="ARBA00022895"/>
    </source>
</evidence>
<evidence type="ECO:0000256" key="1">
    <source>
        <dbReference type="ARBA" id="ARBA00004123"/>
    </source>
</evidence>
<reference evidence="10 11" key="1">
    <citation type="submission" date="2016-07" db="EMBL/GenBank/DDBJ databases">
        <title>Pervasive Adenine N6-methylation of Active Genes in Fungi.</title>
        <authorList>
            <consortium name="DOE Joint Genome Institute"/>
            <person name="Mondo S.J."/>
            <person name="Dannebaum R.O."/>
            <person name="Kuo R.C."/>
            <person name="Labutti K."/>
            <person name="Haridas S."/>
            <person name="Kuo A."/>
            <person name="Salamov A."/>
            <person name="Ahrendt S.R."/>
            <person name="Lipzen A."/>
            <person name="Sullivan W."/>
            <person name="Andreopoulos W.B."/>
            <person name="Clum A."/>
            <person name="Lindquist E."/>
            <person name="Daum C."/>
            <person name="Ramamoorthy G.K."/>
            <person name="Gryganskyi A."/>
            <person name="Culley D."/>
            <person name="Magnuson J.K."/>
            <person name="James T.Y."/>
            <person name="O'Malley M.A."/>
            <person name="Stajich J.E."/>
            <person name="Spatafora J.W."/>
            <person name="Visel A."/>
            <person name="Grigoriev I.V."/>
        </authorList>
    </citation>
    <scope>NUCLEOTIDE SEQUENCE [LARGE SCALE GENOMIC DNA]</scope>
    <source>
        <strain evidence="10 11">NRRL 3301</strain>
    </source>
</reference>
<dbReference type="STRING" id="101127.A0A1X2GIT4"/>
<dbReference type="AlphaFoldDB" id="A0A1X2GIT4"/>
<name>A0A1X2GIT4_9FUNG</name>